<gene>
    <name evidence="1" type="ORF">N1F79_23240</name>
</gene>
<evidence type="ECO:0000313" key="1">
    <source>
        <dbReference type="EMBL" id="MEF3836057.1"/>
    </source>
</evidence>
<evidence type="ECO:0000313" key="2">
    <source>
        <dbReference type="Proteomes" id="UP001337305"/>
    </source>
</evidence>
<dbReference type="EMBL" id="JAODOP010000004">
    <property type="protein sequence ID" value="MEF3836057.1"/>
    <property type="molecule type" value="Genomic_DNA"/>
</dbReference>
<name>A0ABU7XZ98_9FLAO</name>
<reference evidence="1 2" key="1">
    <citation type="submission" date="2022-09" db="EMBL/GenBank/DDBJ databases">
        <title>Genome sequencing of Flavivirga sp. MEBiC05379.</title>
        <authorList>
            <person name="Oh H.-M."/>
            <person name="Kwon K.K."/>
            <person name="Park M.J."/>
            <person name="Yang S.-H."/>
        </authorList>
    </citation>
    <scope>NUCLEOTIDE SEQUENCE [LARGE SCALE GENOMIC DNA]</scope>
    <source>
        <strain evidence="1 2">MEBiC05379</strain>
    </source>
</reference>
<accession>A0ABU7XZ98</accession>
<dbReference type="Proteomes" id="UP001337305">
    <property type="component" value="Unassembled WGS sequence"/>
</dbReference>
<comment type="caution">
    <text evidence="1">The sequence shown here is derived from an EMBL/GenBank/DDBJ whole genome shotgun (WGS) entry which is preliminary data.</text>
</comment>
<sequence>MLSFFYYNYKSRTKLFIFKTDIETKNKVKTIKSFLDSHPYIIKWSIDVEHTDNVLKIEARNNLSKNDIISQIKTQGFYCSLLTD</sequence>
<dbReference type="RefSeq" id="WP_303308331.1">
    <property type="nucleotide sequence ID" value="NZ_JAODOP010000004.1"/>
</dbReference>
<keyword evidence="2" id="KW-1185">Reference proteome</keyword>
<protein>
    <recommendedName>
        <fullName evidence="3">HMA domain-containing protein</fullName>
    </recommendedName>
</protein>
<organism evidence="1 2">
    <name type="scientific">Flavivirga spongiicola</name>
    <dbReference type="NCBI Taxonomy" id="421621"/>
    <lineage>
        <taxon>Bacteria</taxon>
        <taxon>Pseudomonadati</taxon>
        <taxon>Bacteroidota</taxon>
        <taxon>Flavobacteriia</taxon>
        <taxon>Flavobacteriales</taxon>
        <taxon>Flavobacteriaceae</taxon>
        <taxon>Flavivirga</taxon>
    </lineage>
</organism>
<proteinExistence type="predicted"/>
<evidence type="ECO:0008006" key="3">
    <source>
        <dbReference type="Google" id="ProtNLM"/>
    </source>
</evidence>